<comment type="caution">
    <text evidence="1">The sequence shown here is derived from an EMBL/GenBank/DDBJ whole genome shotgun (WGS) entry which is preliminary data.</text>
</comment>
<proteinExistence type="predicted"/>
<reference evidence="1 2" key="1">
    <citation type="submission" date="2020-08" db="EMBL/GenBank/DDBJ databases">
        <title>Genome public.</title>
        <authorList>
            <person name="Liu C."/>
            <person name="Sun Q."/>
        </authorList>
    </citation>
    <scope>NUCLEOTIDE SEQUENCE [LARGE SCALE GENOMIC DNA]</scope>
    <source>
        <strain evidence="1 2">New-7</strain>
    </source>
</reference>
<gene>
    <name evidence="1" type="ORF">H8S08_07805</name>
</gene>
<organism evidence="1 2">
    <name type="scientific">Alistipes hominis</name>
    <dbReference type="NCBI Taxonomy" id="2763015"/>
    <lineage>
        <taxon>Bacteria</taxon>
        <taxon>Pseudomonadati</taxon>
        <taxon>Bacteroidota</taxon>
        <taxon>Bacteroidia</taxon>
        <taxon>Bacteroidales</taxon>
        <taxon>Rikenellaceae</taxon>
        <taxon>Alistipes</taxon>
    </lineage>
</organism>
<dbReference type="Proteomes" id="UP000636891">
    <property type="component" value="Unassembled WGS sequence"/>
</dbReference>
<evidence type="ECO:0000313" key="2">
    <source>
        <dbReference type="Proteomes" id="UP000636891"/>
    </source>
</evidence>
<protein>
    <submittedName>
        <fullName evidence="1">6-bladed beta-propeller</fullName>
    </submittedName>
</protein>
<accession>A0ABR7CML2</accession>
<dbReference type="RefSeq" id="WP_118656171.1">
    <property type="nucleotide sequence ID" value="NZ_JACOOK010000003.1"/>
</dbReference>
<dbReference type="EMBL" id="JACOOK010000003">
    <property type="protein sequence ID" value="MBC5616918.1"/>
    <property type="molecule type" value="Genomic_DNA"/>
</dbReference>
<keyword evidence="2" id="KW-1185">Reference proteome</keyword>
<evidence type="ECO:0000313" key="1">
    <source>
        <dbReference type="EMBL" id="MBC5616918.1"/>
    </source>
</evidence>
<dbReference type="Pfam" id="PF17170">
    <property type="entry name" value="DUF5128"/>
    <property type="match status" value="1"/>
</dbReference>
<name>A0ABR7CML2_9BACT</name>
<sequence length="407" mass="46368">MKQFLIIVSLFLLGCNDSVKTGLLEVSVIDVAECPVKNPFLKDSVPHKWRFVKLETSDSCLIGQIKKVAICKDLIFIQDDQHVFVFDSAGVFRNRIGQKGRGPKEQLSIDAFYVDKEREFVGIYDALLHKIFRYAFDGDLIEKVDCDKELDFIADLCKADDKHVVVQFRNANDYPNEYAVFKERNYAFRSYALPFRVMSEIASDVARPSFGKNDATLMVTAVLSDTLYAFSQGKLVPSLLVKTGKKTIPQKLIDNGGPYTCYQKVVDKAQREGYSSGIERVWLTEKFGCVEYHIYRGTGSFYMNNQLHEMIFHAVNYLIWDLKTHRAIHYSPAGTWGINLFYPGQKNFCTATENELVSCIPAYEIAGIDRAKMDGDPIYSDSRIREIVDSTEENDNPVIVYYPLDSI</sequence>
<dbReference type="PROSITE" id="PS51257">
    <property type="entry name" value="PROKAR_LIPOPROTEIN"/>
    <property type="match status" value="1"/>
</dbReference>